<evidence type="ECO:0000259" key="4">
    <source>
        <dbReference type="PROSITE" id="PS50977"/>
    </source>
</evidence>
<dbReference type="InterPro" id="IPR009057">
    <property type="entry name" value="Homeodomain-like_sf"/>
</dbReference>
<dbReference type="PANTHER" id="PTHR43479">
    <property type="entry name" value="ACREF/ENVCD OPERON REPRESSOR-RELATED"/>
    <property type="match status" value="1"/>
</dbReference>
<dbReference type="Gene3D" id="1.10.357.10">
    <property type="entry name" value="Tetracycline Repressor, domain 2"/>
    <property type="match status" value="1"/>
</dbReference>
<keyword evidence="1 2" id="KW-0238">DNA-binding</keyword>
<dbReference type="Proteomes" id="UP001595722">
    <property type="component" value="Unassembled WGS sequence"/>
</dbReference>
<dbReference type="EMBL" id="JBHRYB010000014">
    <property type="protein sequence ID" value="MFC3681300.1"/>
    <property type="molecule type" value="Genomic_DNA"/>
</dbReference>
<feature type="domain" description="HTH tetR-type" evidence="4">
    <location>
        <begin position="26"/>
        <end position="86"/>
    </location>
</feature>
<keyword evidence="6" id="KW-1185">Reference proteome</keyword>
<gene>
    <name evidence="5" type="ORF">ACFOMG_14440</name>
</gene>
<organism evidence="5 6">
    <name type="scientific">Bacterioplanoides pacificum</name>
    <dbReference type="NCBI Taxonomy" id="1171596"/>
    <lineage>
        <taxon>Bacteria</taxon>
        <taxon>Pseudomonadati</taxon>
        <taxon>Pseudomonadota</taxon>
        <taxon>Gammaproteobacteria</taxon>
        <taxon>Oceanospirillales</taxon>
        <taxon>Oceanospirillaceae</taxon>
        <taxon>Bacterioplanoides</taxon>
    </lineage>
</organism>
<sequence length="219" mass="24702">MSPIKTTSTPAGGRTYGGMSQAERKQQRRQQFLQAGLDIFGSDGFRQATVRGICRAAGLTDRYFYAEFGNIQNLLTAVYEDRMTDIRNQVIQRLAAKQNNDPQQLIVAALDAYYSALQDPRVARVCMVELEGVSPEVDQLYHSYINSFADILLQFMRNITPQWQYSDSEASIMTIAMVGAMRQAATYWLRNPQEVTKETLVRISSRLFMGVFNEISTAG</sequence>
<feature type="compositionally biased region" description="Polar residues" evidence="3">
    <location>
        <begin position="1"/>
        <end position="10"/>
    </location>
</feature>
<dbReference type="PANTHER" id="PTHR43479:SF11">
    <property type="entry name" value="ACREF_ENVCD OPERON REPRESSOR-RELATED"/>
    <property type="match status" value="1"/>
</dbReference>
<evidence type="ECO:0000313" key="5">
    <source>
        <dbReference type="EMBL" id="MFC3681300.1"/>
    </source>
</evidence>
<feature type="region of interest" description="Disordered" evidence="3">
    <location>
        <begin position="1"/>
        <end position="27"/>
    </location>
</feature>
<dbReference type="RefSeq" id="WP_376867630.1">
    <property type="nucleotide sequence ID" value="NZ_JBHRYB010000014.1"/>
</dbReference>
<comment type="caution">
    <text evidence="5">The sequence shown here is derived from an EMBL/GenBank/DDBJ whole genome shotgun (WGS) entry which is preliminary data.</text>
</comment>
<dbReference type="SUPFAM" id="SSF46689">
    <property type="entry name" value="Homeodomain-like"/>
    <property type="match status" value="1"/>
</dbReference>
<protein>
    <submittedName>
        <fullName evidence="5">TetR/AcrR family transcriptional regulator</fullName>
    </submittedName>
</protein>
<proteinExistence type="predicted"/>
<evidence type="ECO:0000313" key="6">
    <source>
        <dbReference type="Proteomes" id="UP001595722"/>
    </source>
</evidence>
<evidence type="ECO:0000256" key="3">
    <source>
        <dbReference type="SAM" id="MobiDB-lite"/>
    </source>
</evidence>
<name>A0ABV7VVA8_9GAMM</name>
<evidence type="ECO:0000256" key="2">
    <source>
        <dbReference type="PROSITE-ProRule" id="PRU00335"/>
    </source>
</evidence>
<dbReference type="Pfam" id="PF00440">
    <property type="entry name" value="TetR_N"/>
    <property type="match status" value="1"/>
</dbReference>
<accession>A0ABV7VVA8</accession>
<dbReference type="PROSITE" id="PS50977">
    <property type="entry name" value="HTH_TETR_2"/>
    <property type="match status" value="1"/>
</dbReference>
<dbReference type="InterPro" id="IPR050624">
    <property type="entry name" value="HTH-type_Tx_Regulator"/>
</dbReference>
<reference evidence="6" key="1">
    <citation type="journal article" date="2019" name="Int. J. Syst. Evol. Microbiol.">
        <title>The Global Catalogue of Microorganisms (GCM) 10K type strain sequencing project: providing services to taxonomists for standard genome sequencing and annotation.</title>
        <authorList>
            <consortium name="The Broad Institute Genomics Platform"/>
            <consortium name="The Broad Institute Genome Sequencing Center for Infectious Disease"/>
            <person name="Wu L."/>
            <person name="Ma J."/>
        </authorList>
    </citation>
    <scope>NUCLEOTIDE SEQUENCE [LARGE SCALE GENOMIC DNA]</scope>
    <source>
        <strain evidence="6">KCTC 42424</strain>
    </source>
</reference>
<dbReference type="InterPro" id="IPR001647">
    <property type="entry name" value="HTH_TetR"/>
</dbReference>
<evidence type="ECO:0000256" key="1">
    <source>
        <dbReference type="ARBA" id="ARBA00023125"/>
    </source>
</evidence>
<feature type="DNA-binding region" description="H-T-H motif" evidence="2">
    <location>
        <begin position="49"/>
        <end position="68"/>
    </location>
</feature>